<reference evidence="2" key="1">
    <citation type="submission" date="2016-10" db="EMBL/GenBank/DDBJ databases">
        <authorList>
            <person name="Varghese N."/>
            <person name="Submissions S."/>
        </authorList>
    </citation>
    <scope>NUCLEOTIDE SEQUENCE [LARGE SCALE GENOMIC DNA]</scope>
    <source>
        <strain evidence="2">IBRC-M 10760</strain>
    </source>
</reference>
<dbReference type="EMBL" id="FNBK01000019">
    <property type="protein sequence ID" value="SDG24168.1"/>
    <property type="molecule type" value="Genomic_DNA"/>
</dbReference>
<dbReference type="Proteomes" id="UP000199076">
    <property type="component" value="Unassembled WGS sequence"/>
</dbReference>
<evidence type="ECO:0000313" key="2">
    <source>
        <dbReference type="Proteomes" id="UP000199076"/>
    </source>
</evidence>
<organism evidence="1 2">
    <name type="scientific">Halorientalis regularis</name>
    <dbReference type="NCBI Taxonomy" id="660518"/>
    <lineage>
        <taxon>Archaea</taxon>
        <taxon>Methanobacteriati</taxon>
        <taxon>Methanobacteriota</taxon>
        <taxon>Stenosarchaea group</taxon>
        <taxon>Halobacteria</taxon>
        <taxon>Halobacteriales</taxon>
        <taxon>Haloarculaceae</taxon>
        <taxon>Halorientalis</taxon>
    </lineage>
</organism>
<keyword evidence="2" id="KW-1185">Reference proteome</keyword>
<evidence type="ECO:0000313" key="1">
    <source>
        <dbReference type="EMBL" id="SDG24168.1"/>
    </source>
</evidence>
<sequence>MLLFYLFGQIEFREQACSNDLSDDIKQLCIVGRVVSKETERDFTARDVLMATATPDIIERLIQYIASLTSPNTMAV</sequence>
<accession>A0A1G7SMF8</accession>
<protein>
    <submittedName>
        <fullName evidence="1">Uncharacterized protein</fullName>
    </submittedName>
</protein>
<gene>
    <name evidence="1" type="ORF">SAMN05216218_11932</name>
</gene>
<name>A0A1G7SMF8_9EURY</name>
<dbReference type="AlphaFoldDB" id="A0A1G7SMF8"/>
<proteinExistence type="predicted"/>